<reference evidence="1 2" key="1">
    <citation type="submission" date="2015-01" db="EMBL/GenBank/DDBJ databases">
        <title>Genome of allotetraploid Gossypium barbadense reveals genomic plasticity and fiber elongation in cotton evolution.</title>
        <authorList>
            <person name="Chen X."/>
            <person name="Liu X."/>
            <person name="Zhao B."/>
            <person name="Zheng H."/>
            <person name="Hu Y."/>
            <person name="Lu G."/>
            <person name="Yang C."/>
            <person name="Chen J."/>
            <person name="Shan C."/>
            <person name="Zhang L."/>
            <person name="Zhou Y."/>
            <person name="Wang L."/>
            <person name="Guo W."/>
            <person name="Bai Y."/>
            <person name="Ruan J."/>
            <person name="Shangguan X."/>
            <person name="Mao Y."/>
            <person name="Jiang J."/>
            <person name="Zhu Y."/>
            <person name="Lei J."/>
            <person name="Kang H."/>
            <person name="Chen S."/>
            <person name="He X."/>
            <person name="Wang R."/>
            <person name="Wang Y."/>
            <person name="Chen J."/>
            <person name="Wang L."/>
            <person name="Yu S."/>
            <person name="Wang B."/>
            <person name="Wei J."/>
            <person name="Song S."/>
            <person name="Lu X."/>
            <person name="Gao Z."/>
            <person name="Gu W."/>
            <person name="Deng X."/>
            <person name="Ma D."/>
            <person name="Wang S."/>
            <person name="Liang W."/>
            <person name="Fang L."/>
            <person name="Cai C."/>
            <person name="Zhu X."/>
            <person name="Zhou B."/>
            <person name="Zhang Y."/>
            <person name="Chen Z."/>
            <person name="Xu S."/>
            <person name="Zhu R."/>
            <person name="Wang S."/>
            <person name="Zhang T."/>
            <person name="Zhao G."/>
        </authorList>
    </citation>
    <scope>NUCLEOTIDE SEQUENCE [LARGE SCALE GENOMIC DNA]</scope>
    <source>
        <strain evidence="2">cv. Xinhai21</strain>
        <tissue evidence="1">Leaf</tissue>
    </source>
</reference>
<name>A0A2P5XIL7_GOSBA</name>
<evidence type="ECO:0000313" key="1">
    <source>
        <dbReference type="EMBL" id="PPS03142.1"/>
    </source>
</evidence>
<sequence length="108" mass="11710">MMNELLELELWKIIGQGNDKSGGGYSGGGWAGLGRCGEPFPMELQVPKIAYGHVALPWQLIGSRVGETFLLYFHTVVSPLVVWARPKARACALPCGLENLCFSDSVSD</sequence>
<protein>
    <submittedName>
        <fullName evidence="1">Uncharacterized protein</fullName>
    </submittedName>
</protein>
<dbReference type="AlphaFoldDB" id="A0A2P5XIL7"/>
<accession>A0A2P5XIL7</accession>
<gene>
    <name evidence="1" type="ORF">GOBAR_AA17518</name>
</gene>
<organism evidence="1 2">
    <name type="scientific">Gossypium barbadense</name>
    <name type="common">Sea Island cotton</name>
    <name type="synonym">Hibiscus barbadensis</name>
    <dbReference type="NCBI Taxonomy" id="3634"/>
    <lineage>
        <taxon>Eukaryota</taxon>
        <taxon>Viridiplantae</taxon>
        <taxon>Streptophyta</taxon>
        <taxon>Embryophyta</taxon>
        <taxon>Tracheophyta</taxon>
        <taxon>Spermatophyta</taxon>
        <taxon>Magnoliopsida</taxon>
        <taxon>eudicotyledons</taxon>
        <taxon>Gunneridae</taxon>
        <taxon>Pentapetalae</taxon>
        <taxon>rosids</taxon>
        <taxon>malvids</taxon>
        <taxon>Malvales</taxon>
        <taxon>Malvaceae</taxon>
        <taxon>Malvoideae</taxon>
        <taxon>Gossypium</taxon>
    </lineage>
</organism>
<evidence type="ECO:0000313" key="2">
    <source>
        <dbReference type="Proteomes" id="UP000239757"/>
    </source>
</evidence>
<dbReference type="Proteomes" id="UP000239757">
    <property type="component" value="Unassembled WGS sequence"/>
</dbReference>
<dbReference type="EMBL" id="KZ664797">
    <property type="protein sequence ID" value="PPS03142.1"/>
    <property type="molecule type" value="Genomic_DNA"/>
</dbReference>
<proteinExistence type="predicted"/>